<dbReference type="InterPro" id="IPR036874">
    <property type="entry name" value="Carbonic_anhydrase_sf"/>
</dbReference>
<dbReference type="GO" id="GO:0004089">
    <property type="term" value="F:carbonate dehydratase activity"/>
    <property type="evidence" value="ECO:0007669"/>
    <property type="project" value="InterPro"/>
</dbReference>
<reference evidence="1" key="1">
    <citation type="submission" date="2021-03" db="EMBL/GenBank/DDBJ databases">
        <authorList>
            <person name="Tagirdzhanova G."/>
        </authorList>
    </citation>
    <scope>NUCLEOTIDE SEQUENCE</scope>
</reference>
<dbReference type="SUPFAM" id="SSF53056">
    <property type="entry name" value="beta-carbonic anhydrase, cab"/>
    <property type="match status" value="1"/>
</dbReference>
<evidence type="ECO:0008006" key="3">
    <source>
        <dbReference type="Google" id="ProtNLM"/>
    </source>
</evidence>
<organism evidence="1 2">
    <name type="scientific">Imshaugia aleurites</name>
    <dbReference type="NCBI Taxonomy" id="172621"/>
    <lineage>
        <taxon>Eukaryota</taxon>
        <taxon>Fungi</taxon>
        <taxon>Dikarya</taxon>
        <taxon>Ascomycota</taxon>
        <taxon>Pezizomycotina</taxon>
        <taxon>Lecanoromycetes</taxon>
        <taxon>OSLEUM clade</taxon>
        <taxon>Lecanoromycetidae</taxon>
        <taxon>Lecanorales</taxon>
        <taxon>Lecanorineae</taxon>
        <taxon>Parmeliaceae</taxon>
        <taxon>Imshaugia</taxon>
    </lineage>
</organism>
<protein>
    <recommendedName>
        <fullName evidence="3">Carbonic anhydrase</fullName>
    </recommendedName>
</protein>
<dbReference type="OrthoDB" id="10248475at2759"/>
<dbReference type="Gene3D" id="3.40.1050.10">
    <property type="entry name" value="Carbonic anhydrase"/>
    <property type="match status" value="1"/>
</dbReference>
<proteinExistence type="predicted"/>
<comment type="caution">
    <text evidence="1">The sequence shown here is derived from an EMBL/GenBank/DDBJ whole genome shotgun (WGS) entry which is preliminary data.</text>
</comment>
<dbReference type="GO" id="GO:0008270">
    <property type="term" value="F:zinc ion binding"/>
    <property type="evidence" value="ECO:0007669"/>
    <property type="project" value="InterPro"/>
</dbReference>
<accession>A0A8H3IBQ4</accession>
<keyword evidence="2" id="KW-1185">Reference proteome</keyword>
<name>A0A8H3IBQ4_9LECA</name>
<dbReference type="EMBL" id="CAJPDT010000014">
    <property type="protein sequence ID" value="CAF9914875.1"/>
    <property type="molecule type" value="Genomic_DNA"/>
</dbReference>
<dbReference type="AlphaFoldDB" id="A0A8H3IBQ4"/>
<evidence type="ECO:0000313" key="1">
    <source>
        <dbReference type="EMBL" id="CAF9914875.1"/>
    </source>
</evidence>
<dbReference type="Proteomes" id="UP000664534">
    <property type="component" value="Unassembled WGS sequence"/>
</dbReference>
<evidence type="ECO:0000313" key="2">
    <source>
        <dbReference type="Proteomes" id="UP000664534"/>
    </source>
</evidence>
<sequence length="169" mass="18381">MSADPTVKDLLERNKHYAANASPLPVFSDLSSVGLTTPHILIRLFPQPPPPSHFPLTHTQSPAGTHAVSRNDSWGFGQLVCHPNTCGQAAPALNDILALDHFIPFSDIMVIHHTNCGSLAFTDAQVCATLQQRQPNDKSIDTMSFGTFKDLEKGVRDDLAVIKGSNLMR</sequence>
<gene>
    <name evidence="1" type="ORF">IMSHALPRED_002269</name>
</gene>